<accession>A0A1E3QHK6</accession>
<dbReference type="Proteomes" id="UP000094336">
    <property type="component" value="Unassembled WGS sequence"/>
</dbReference>
<gene>
    <name evidence="1" type="ORF">BABINDRAFT_10569</name>
</gene>
<evidence type="ECO:0000313" key="2">
    <source>
        <dbReference type="Proteomes" id="UP000094336"/>
    </source>
</evidence>
<keyword evidence="2" id="KW-1185">Reference proteome</keyword>
<dbReference type="AlphaFoldDB" id="A0A1E3QHK6"/>
<evidence type="ECO:0000313" key="1">
    <source>
        <dbReference type="EMBL" id="ODQ76924.1"/>
    </source>
</evidence>
<sequence>MDEFSTEVRGTGPLFYHTYNKLTKSVTMWWVFTKQIKASLRKGQGVPHGIRMGGFLLGGYSLYAYIMTSGPSNNALQADKRYGAVNGKYAYDHHEAIKPVIKY</sequence>
<dbReference type="EMBL" id="KV454445">
    <property type="protein sequence ID" value="ODQ76924.1"/>
    <property type="molecule type" value="Genomic_DNA"/>
</dbReference>
<proteinExistence type="predicted"/>
<dbReference type="RefSeq" id="XP_018982252.1">
    <property type="nucleotide sequence ID" value="XM_019126765.1"/>
</dbReference>
<protein>
    <submittedName>
        <fullName evidence="1">Uncharacterized protein</fullName>
    </submittedName>
</protein>
<name>A0A1E3QHK6_9ASCO</name>
<dbReference type="GeneID" id="30144619"/>
<organism evidence="1 2">
    <name type="scientific">Babjeviella inositovora NRRL Y-12698</name>
    <dbReference type="NCBI Taxonomy" id="984486"/>
    <lineage>
        <taxon>Eukaryota</taxon>
        <taxon>Fungi</taxon>
        <taxon>Dikarya</taxon>
        <taxon>Ascomycota</taxon>
        <taxon>Saccharomycotina</taxon>
        <taxon>Pichiomycetes</taxon>
        <taxon>Serinales incertae sedis</taxon>
        <taxon>Babjeviella</taxon>
    </lineage>
</organism>
<reference evidence="2" key="1">
    <citation type="submission" date="2016-05" db="EMBL/GenBank/DDBJ databases">
        <title>Comparative genomics of biotechnologically important yeasts.</title>
        <authorList>
            <consortium name="DOE Joint Genome Institute"/>
            <person name="Riley R."/>
            <person name="Haridas S."/>
            <person name="Wolfe K.H."/>
            <person name="Lopes M.R."/>
            <person name="Hittinger C.T."/>
            <person name="Goker M."/>
            <person name="Salamov A."/>
            <person name="Wisecaver J."/>
            <person name="Long T.M."/>
            <person name="Aerts A.L."/>
            <person name="Barry K."/>
            <person name="Choi C."/>
            <person name="Clum A."/>
            <person name="Coughlan A.Y."/>
            <person name="Deshpande S."/>
            <person name="Douglass A.P."/>
            <person name="Hanson S.J."/>
            <person name="Klenk H.-P."/>
            <person name="Labutti K."/>
            <person name="Lapidus A."/>
            <person name="Lindquist E."/>
            <person name="Lipzen A."/>
            <person name="Meier-Kolthoff J.P."/>
            <person name="Ohm R.A."/>
            <person name="Otillar R.P."/>
            <person name="Pangilinan J."/>
            <person name="Peng Y."/>
            <person name="Rokas A."/>
            <person name="Rosa C.A."/>
            <person name="Scheuner C."/>
            <person name="Sibirny A.A."/>
            <person name="Slot J.C."/>
            <person name="Stielow J.B."/>
            <person name="Sun H."/>
            <person name="Kurtzman C.P."/>
            <person name="Blackwell M."/>
            <person name="Grigoriev I.V."/>
            <person name="Jeffries T.W."/>
        </authorList>
    </citation>
    <scope>NUCLEOTIDE SEQUENCE [LARGE SCALE GENOMIC DNA]</scope>
    <source>
        <strain evidence="2">NRRL Y-12698</strain>
    </source>
</reference>